<reference evidence="2 5" key="2">
    <citation type="submission" date="2020-08" db="EMBL/GenBank/DDBJ databases">
        <title>Sequencing the genomes of 1000 actinobacteria strains.</title>
        <authorList>
            <person name="Klenk H.-P."/>
        </authorList>
    </citation>
    <scope>NUCLEOTIDE SEQUENCE [LARGE SCALE GENOMIC DNA]</scope>
    <source>
        <strain evidence="2 5">DSM 22242</strain>
    </source>
</reference>
<dbReference type="EMBL" id="JACHYA010000004">
    <property type="protein sequence ID" value="MBB3171572.1"/>
    <property type="molecule type" value="Genomic_DNA"/>
</dbReference>
<dbReference type="GeneID" id="93356762"/>
<evidence type="ECO:0000313" key="3">
    <source>
        <dbReference type="EMBL" id="TJW10225.1"/>
    </source>
</evidence>
<reference evidence="3 4" key="1">
    <citation type="submission" date="2019-04" db="EMBL/GenBank/DDBJ databases">
        <title>Microbes associate with the intestines of laboratory mice.</title>
        <authorList>
            <person name="Navarre W."/>
            <person name="Wong E."/>
            <person name="Huang K.C."/>
            <person name="Tropini C."/>
            <person name="Ng K."/>
            <person name="Yu B."/>
        </authorList>
    </citation>
    <scope>NUCLEOTIDE SEQUENCE [LARGE SCALE GENOMIC DNA]</scope>
    <source>
        <strain evidence="3 4">NM48_B13</strain>
    </source>
</reference>
<comment type="caution">
    <text evidence="3">The sequence shown here is derived from an EMBL/GenBank/DDBJ whole genome shotgun (WGS) entry which is preliminary data.</text>
</comment>
<proteinExistence type="predicted"/>
<protein>
    <submittedName>
        <fullName evidence="3">Alpha-E domain-containing protein</fullName>
    </submittedName>
    <submittedName>
        <fullName evidence="2">Putative alpha-E superfamily protein</fullName>
    </submittedName>
</protein>
<dbReference type="Pfam" id="PF04168">
    <property type="entry name" value="Alpha-E"/>
    <property type="match status" value="1"/>
</dbReference>
<dbReference type="Proteomes" id="UP000530850">
    <property type="component" value="Unassembled WGS sequence"/>
</dbReference>
<evidence type="ECO:0000313" key="4">
    <source>
        <dbReference type="Proteomes" id="UP000309454"/>
    </source>
</evidence>
<evidence type="ECO:0000313" key="2">
    <source>
        <dbReference type="EMBL" id="MBB3171572.1"/>
    </source>
</evidence>
<organism evidence="3 4">
    <name type="scientific">Parvibacter caecicola</name>
    <dbReference type="NCBI Taxonomy" id="747645"/>
    <lineage>
        <taxon>Bacteria</taxon>
        <taxon>Bacillati</taxon>
        <taxon>Actinomycetota</taxon>
        <taxon>Coriobacteriia</taxon>
        <taxon>Coriobacteriales</taxon>
        <taxon>Coriobacteriaceae</taxon>
        <taxon>Parvibacter</taxon>
    </lineage>
</organism>
<gene>
    <name evidence="3" type="ORF">E5982_06585</name>
    <name evidence="2" type="ORF">FHR31_001392</name>
</gene>
<dbReference type="EMBL" id="SSTM01000004">
    <property type="protein sequence ID" value="TJW10225.1"/>
    <property type="molecule type" value="Genomic_DNA"/>
</dbReference>
<dbReference type="Proteomes" id="UP000309454">
    <property type="component" value="Unassembled WGS sequence"/>
</dbReference>
<name>A0A3N0AB24_9ACTN</name>
<sequence>MGSLSIERVDRLLWLGRYVERSYTTLHFVLEAYDASLDSVEGNWKGQLEELGFNQEEDNPDQFFRDCLFSPSLSASIAYSLNAASDNAVVLRDVIGSESAAYVQMALNDSQAAAASDTPLLDLQSVTDSIMAFKGSCDDYIANDAARNIIKCGFSVERLDLYARLGYRLGDLRREVQKLASRIDRTGMDYNRDILKQLVDAVFAPSFPDAVTYQQLGQLLALVAQLF</sequence>
<dbReference type="InterPro" id="IPR007296">
    <property type="entry name" value="DUF403"/>
</dbReference>
<evidence type="ECO:0000259" key="1">
    <source>
        <dbReference type="Pfam" id="PF04168"/>
    </source>
</evidence>
<feature type="domain" description="DUF403" evidence="1">
    <location>
        <begin position="9"/>
        <end position="165"/>
    </location>
</feature>
<dbReference type="AlphaFoldDB" id="A0A3N0AB24"/>
<evidence type="ECO:0000313" key="5">
    <source>
        <dbReference type="Proteomes" id="UP000530850"/>
    </source>
</evidence>
<dbReference type="RefSeq" id="WP_123185457.1">
    <property type="nucleotide sequence ID" value="NZ_CANPEU010000003.1"/>
</dbReference>
<keyword evidence="4" id="KW-1185">Reference proteome</keyword>
<dbReference type="OrthoDB" id="9803532at2"/>
<accession>A0A3N0AB24</accession>